<comment type="caution">
    <text evidence="1">The sequence shown here is derived from an EMBL/GenBank/DDBJ whole genome shotgun (WGS) entry which is preliminary data.</text>
</comment>
<sequence length="65" mass="7489">MFPNLPKPYNSNEKSLENLQPSWSSELEAQNSIILESVCMDGLVVIRGVGWWWFEVRSVRFDDGS</sequence>
<dbReference type="EMBL" id="VIEB01000042">
    <property type="protein sequence ID" value="TQE10393.1"/>
    <property type="molecule type" value="Genomic_DNA"/>
</dbReference>
<keyword evidence="2" id="KW-1185">Reference proteome</keyword>
<dbReference type="Proteomes" id="UP000315295">
    <property type="component" value="Unassembled WGS sequence"/>
</dbReference>
<dbReference type="AlphaFoldDB" id="A0A540NIG8"/>
<reference evidence="1 2" key="1">
    <citation type="journal article" date="2019" name="G3 (Bethesda)">
        <title>Sequencing of a Wild Apple (Malus baccata) Genome Unravels the Differences Between Cultivated and Wild Apple Species Regarding Disease Resistance and Cold Tolerance.</title>
        <authorList>
            <person name="Chen X."/>
        </authorList>
    </citation>
    <scope>NUCLEOTIDE SEQUENCE [LARGE SCALE GENOMIC DNA]</scope>
    <source>
        <strain evidence="2">cv. Shandingzi</strain>
        <tissue evidence="1">Leaves</tissue>
    </source>
</reference>
<gene>
    <name evidence="1" type="ORF">C1H46_003990</name>
</gene>
<name>A0A540NIG8_MALBA</name>
<proteinExistence type="predicted"/>
<accession>A0A540NIG8</accession>
<evidence type="ECO:0000313" key="2">
    <source>
        <dbReference type="Proteomes" id="UP000315295"/>
    </source>
</evidence>
<organism evidence="1 2">
    <name type="scientific">Malus baccata</name>
    <name type="common">Siberian crab apple</name>
    <name type="synonym">Pyrus baccata</name>
    <dbReference type="NCBI Taxonomy" id="106549"/>
    <lineage>
        <taxon>Eukaryota</taxon>
        <taxon>Viridiplantae</taxon>
        <taxon>Streptophyta</taxon>
        <taxon>Embryophyta</taxon>
        <taxon>Tracheophyta</taxon>
        <taxon>Spermatophyta</taxon>
        <taxon>Magnoliopsida</taxon>
        <taxon>eudicotyledons</taxon>
        <taxon>Gunneridae</taxon>
        <taxon>Pentapetalae</taxon>
        <taxon>rosids</taxon>
        <taxon>fabids</taxon>
        <taxon>Rosales</taxon>
        <taxon>Rosaceae</taxon>
        <taxon>Amygdaloideae</taxon>
        <taxon>Maleae</taxon>
        <taxon>Malus</taxon>
    </lineage>
</organism>
<evidence type="ECO:0000313" key="1">
    <source>
        <dbReference type="EMBL" id="TQE10393.1"/>
    </source>
</evidence>
<protein>
    <submittedName>
        <fullName evidence="1">Uncharacterized protein</fullName>
    </submittedName>
</protein>